<organism evidence="5 7">
    <name type="scientific">BD1-7 clade bacterium</name>
    <dbReference type="NCBI Taxonomy" id="2029982"/>
    <lineage>
        <taxon>Bacteria</taxon>
        <taxon>Pseudomonadati</taxon>
        <taxon>Pseudomonadota</taxon>
        <taxon>Gammaproteobacteria</taxon>
        <taxon>Cellvibrionales</taxon>
        <taxon>Spongiibacteraceae</taxon>
        <taxon>BD1-7 clade</taxon>
    </lineage>
</organism>
<comment type="miscellaneous">
    <text evidence="3">Although this enzyme belongs to the family of MTA phosphorylases based on sequence homology, it has been shown that conserved amino acid substitutions in the substrate binding pocket convert the substrate specificity of this enzyme from 6-aminopurines to 6-oxopurines.</text>
</comment>
<feature type="domain" description="Nucleoside phosphorylase" evidence="4">
    <location>
        <begin position="2"/>
        <end position="239"/>
    </location>
</feature>
<dbReference type="InterPro" id="IPR000845">
    <property type="entry name" value="Nucleoside_phosphorylase_d"/>
</dbReference>
<comment type="subunit">
    <text evidence="3">Homohexamer. Dimer of a homotrimer.</text>
</comment>
<keyword evidence="3" id="KW-0660">Purine salvage</keyword>
<dbReference type="UniPathway" id="UPA00606"/>
<keyword evidence="2 3" id="KW-0808">Transferase</keyword>
<reference evidence="5 7" key="1">
    <citation type="submission" date="2019-11" db="EMBL/GenBank/DDBJ databases">
        <authorList>
            <person name="Holert J."/>
        </authorList>
    </citation>
    <scope>NUCLEOTIDE SEQUENCE [LARGE SCALE GENOMIC DNA]</scope>
    <source>
        <strain evidence="5">SB11_3</strain>
    </source>
</reference>
<comment type="catalytic activity">
    <reaction evidence="3">
        <text>a purine D-ribonucleoside + phosphate = a purine nucleobase + alpha-D-ribose 1-phosphate</text>
        <dbReference type="Rhea" id="RHEA:19805"/>
        <dbReference type="ChEBI" id="CHEBI:26386"/>
        <dbReference type="ChEBI" id="CHEBI:43474"/>
        <dbReference type="ChEBI" id="CHEBI:57720"/>
        <dbReference type="ChEBI" id="CHEBI:142355"/>
        <dbReference type="EC" id="2.4.2.1"/>
    </reaction>
</comment>
<dbReference type="NCBIfam" id="TIGR01694">
    <property type="entry name" value="MTAP"/>
    <property type="match status" value="1"/>
</dbReference>
<dbReference type="NCBIfam" id="NF006599">
    <property type="entry name" value="PRK09136.1"/>
    <property type="match status" value="1"/>
</dbReference>
<dbReference type="GO" id="GO:0019509">
    <property type="term" value="P:L-methionine salvage from methylthioadenosine"/>
    <property type="evidence" value="ECO:0007669"/>
    <property type="project" value="TreeGrafter"/>
</dbReference>
<keyword evidence="7" id="KW-1185">Reference proteome</keyword>
<dbReference type="EC" id="2.4.2.1" evidence="3"/>
<dbReference type="GO" id="GO:0005829">
    <property type="term" value="C:cytosol"/>
    <property type="evidence" value="ECO:0007669"/>
    <property type="project" value="TreeGrafter"/>
</dbReference>
<evidence type="ECO:0000259" key="4">
    <source>
        <dbReference type="Pfam" id="PF01048"/>
    </source>
</evidence>
<comment type="pathway">
    <text evidence="3">Purine metabolism; purine nucleoside salvage.</text>
</comment>
<evidence type="ECO:0000256" key="3">
    <source>
        <dbReference type="HAMAP-Rule" id="MF_01963"/>
    </source>
</evidence>
<dbReference type="Pfam" id="PF01048">
    <property type="entry name" value="PNP_UDP_1"/>
    <property type="match status" value="1"/>
</dbReference>
<feature type="site" description="Important for substrate specificity" evidence="3">
    <location>
        <position position="165"/>
    </location>
</feature>
<comment type="similarity">
    <text evidence="3">Belongs to the PNP/MTAP phosphorylase family. MTAP subfamily.</text>
</comment>
<protein>
    <recommendedName>
        <fullName evidence="3">Probable 6-oxopurine nucleoside phosphorylase</fullName>
        <ecNumber evidence="3">2.4.2.1</ecNumber>
    </recommendedName>
    <alternativeName>
        <fullName evidence="3">Purine nucleoside phosphorylase</fullName>
        <shortName evidence="3">PNP</shortName>
    </alternativeName>
</protein>
<dbReference type="PANTHER" id="PTHR42679">
    <property type="entry name" value="S-METHYL-5'-THIOADENOSINE PHOSPHORYLASE"/>
    <property type="match status" value="1"/>
</dbReference>
<dbReference type="GO" id="GO:0006166">
    <property type="term" value="P:purine ribonucleoside salvage"/>
    <property type="evidence" value="ECO:0007669"/>
    <property type="project" value="UniProtKB-UniRule"/>
</dbReference>
<comment type="function">
    <text evidence="3">Purine nucleoside phosphorylase which is highly specific for 6-oxopurine nucleosides. Cleaves guanosine or inosine to respective bases and sugar-1-phosphate molecules. Involved in purine salvage.</text>
</comment>
<dbReference type="EMBL" id="CACSIO010000004">
    <property type="protein sequence ID" value="CAA0096963.1"/>
    <property type="molecule type" value="Genomic_DNA"/>
</dbReference>
<dbReference type="InterPro" id="IPR018099">
    <property type="entry name" value="Purine_phosphorylase-2_CS"/>
</dbReference>
<gene>
    <name evidence="6" type="ORF">OPDIPICF_02608</name>
    <name evidence="5" type="ORF">OPDIPICF_04028</name>
</gene>
<dbReference type="AlphaFoldDB" id="A0A5S9P1A9"/>
<feature type="binding site" evidence="3">
    <location>
        <begin position="50"/>
        <end position="51"/>
    </location>
    <ligand>
        <name>phosphate</name>
        <dbReference type="ChEBI" id="CHEBI:43474"/>
    </ligand>
</feature>
<dbReference type="CDD" id="cd09010">
    <property type="entry name" value="MTAP_SsMTAPII_like_MTIP"/>
    <property type="match status" value="1"/>
</dbReference>
<dbReference type="Proteomes" id="UP000441399">
    <property type="component" value="Unassembled WGS sequence"/>
</dbReference>
<dbReference type="PROSITE" id="PS01240">
    <property type="entry name" value="PNP_MTAP_2"/>
    <property type="match status" value="1"/>
</dbReference>
<evidence type="ECO:0000313" key="6">
    <source>
        <dbReference type="EMBL" id="CAA0122478.1"/>
    </source>
</evidence>
<dbReference type="OrthoDB" id="1523230at2"/>
<proteinExistence type="inferred from homology"/>
<dbReference type="Gene3D" id="3.40.50.1580">
    <property type="entry name" value="Nucleoside phosphorylase domain"/>
    <property type="match status" value="1"/>
</dbReference>
<evidence type="ECO:0000256" key="1">
    <source>
        <dbReference type="ARBA" id="ARBA00022676"/>
    </source>
</evidence>
<keyword evidence="1 3" id="KW-0328">Glycosyltransferase</keyword>
<dbReference type="EMBL" id="CACSIO010000045">
    <property type="protein sequence ID" value="CAA0122478.1"/>
    <property type="molecule type" value="Genomic_DNA"/>
</dbReference>
<feature type="binding site" evidence="3">
    <location>
        <position position="183"/>
    </location>
    <ligand>
        <name>substrate</name>
    </ligand>
</feature>
<evidence type="ECO:0000256" key="2">
    <source>
        <dbReference type="ARBA" id="ARBA00022679"/>
    </source>
</evidence>
<comment type="caution">
    <text evidence="3">Lacks conserved residue(s) required for the propagation of feature annotation.</text>
</comment>
<feature type="binding site" evidence="3">
    <location>
        <position position="8"/>
    </location>
    <ligand>
        <name>phosphate</name>
        <dbReference type="ChEBI" id="CHEBI:43474"/>
    </ligand>
</feature>
<feature type="binding site" evidence="3">
    <location>
        <position position="184"/>
    </location>
    <ligand>
        <name>phosphate</name>
        <dbReference type="ChEBI" id="CHEBI:43474"/>
    </ligand>
</feature>
<dbReference type="InterPro" id="IPR010044">
    <property type="entry name" value="MTAP"/>
</dbReference>
<evidence type="ECO:0000313" key="5">
    <source>
        <dbReference type="EMBL" id="CAA0096963.1"/>
    </source>
</evidence>
<sequence>MLGIIGGTGLTRLAELQILAEQSVQTPYGEPSSNILTGELNGETLLFIARHGFEHTLAPHLVNYRANIWALKSLGVEDIVAVNAVGGIADDCSTGDLCIPDQIIDYTYGREFTFCDGPGVQLQHIEFTEPYTSSLRSSLTAAAASAGIGVKDGGVYGAMQGPRLETAAEIRRMKRDGCDLVGMTGMPEAALACELELNYASICMVVNKAAGLSDEPITLDDILAATEQTVVHAKQILVSLCDARRS</sequence>
<name>A0A5S9P1A9_9GAMM</name>
<dbReference type="HAMAP" id="MF_01963">
    <property type="entry name" value="MTAP"/>
    <property type="match status" value="1"/>
</dbReference>
<dbReference type="InterPro" id="IPR035994">
    <property type="entry name" value="Nucleoside_phosphorylase_sf"/>
</dbReference>
<feature type="binding site" evidence="3">
    <location>
        <begin position="207"/>
        <end position="209"/>
    </location>
    <ligand>
        <name>substrate</name>
    </ligand>
</feature>
<accession>A0A5S9P1A9</accession>
<dbReference type="SUPFAM" id="SSF53167">
    <property type="entry name" value="Purine and uridine phosphorylases"/>
    <property type="match status" value="1"/>
</dbReference>
<feature type="site" description="Important for substrate specificity" evidence="3">
    <location>
        <position position="219"/>
    </location>
</feature>
<dbReference type="PANTHER" id="PTHR42679:SF2">
    <property type="entry name" value="S-METHYL-5'-THIOADENOSINE PHOSPHORYLASE"/>
    <property type="match status" value="1"/>
</dbReference>
<evidence type="ECO:0000313" key="7">
    <source>
        <dbReference type="Proteomes" id="UP000441399"/>
    </source>
</evidence>
<dbReference type="GO" id="GO:0017061">
    <property type="term" value="F:S-methyl-5-thioadenosine phosphorylase activity"/>
    <property type="evidence" value="ECO:0007669"/>
    <property type="project" value="InterPro"/>
</dbReference>